<dbReference type="AlphaFoldDB" id="A0A6N3DG96"/>
<dbReference type="InterPro" id="IPR005624">
    <property type="entry name" value="PduO/GlcC-like"/>
</dbReference>
<accession>A0A6N3DG96</accession>
<dbReference type="InterPro" id="IPR010371">
    <property type="entry name" value="YBR137W-like"/>
</dbReference>
<name>A0A6N3DG96_9FIRM</name>
<evidence type="ECO:0000313" key="1">
    <source>
        <dbReference type="EMBL" id="VYU27920.1"/>
    </source>
</evidence>
<sequence>MEKLIAFNKFDNEDAFLLGCNLVEKVKKENLKNIRIRIVLNQDIVFQYLMNGKKGDQWLNRKQNTVELFKLPTYQIWQENERSHCYQQYTNDERYVICGGA</sequence>
<proteinExistence type="predicted"/>
<dbReference type="EMBL" id="CACRTL010000034">
    <property type="protein sequence ID" value="VYU27920.1"/>
    <property type="molecule type" value="Genomic_DNA"/>
</dbReference>
<protein>
    <submittedName>
        <fullName evidence="1">Uncharacterized protein</fullName>
    </submittedName>
</protein>
<dbReference type="PANTHER" id="PTHR28255">
    <property type="match status" value="1"/>
</dbReference>
<organism evidence="1">
    <name type="scientific">Thomasclavelia ramosa</name>
    <dbReference type="NCBI Taxonomy" id="1547"/>
    <lineage>
        <taxon>Bacteria</taxon>
        <taxon>Bacillati</taxon>
        <taxon>Bacillota</taxon>
        <taxon>Erysipelotrichia</taxon>
        <taxon>Erysipelotrichales</taxon>
        <taxon>Coprobacillaceae</taxon>
        <taxon>Thomasclavelia</taxon>
    </lineage>
</organism>
<gene>
    <name evidence="1" type="ORF">CRLFYP8_00219</name>
</gene>
<dbReference type="InterPro" id="IPR038084">
    <property type="entry name" value="PduO/GlcC-like_sf"/>
</dbReference>
<reference evidence="1" key="1">
    <citation type="submission" date="2019-11" db="EMBL/GenBank/DDBJ databases">
        <authorList>
            <person name="Feng L."/>
        </authorList>
    </citation>
    <scope>NUCLEOTIDE SEQUENCE</scope>
    <source>
        <strain evidence="1">CramosumLFYP8</strain>
    </source>
</reference>
<dbReference type="Gene3D" id="3.30.450.150">
    <property type="entry name" value="Haem-degrading domain"/>
    <property type="match status" value="1"/>
</dbReference>
<dbReference type="Pfam" id="PF03928">
    <property type="entry name" value="HbpS-like"/>
    <property type="match status" value="1"/>
</dbReference>
<dbReference type="PANTHER" id="PTHR28255:SF1">
    <property type="entry name" value="UPF0303 PROTEIN YBR137W"/>
    <property type="match status" value="1"/>
</dbReference>
<dbReference type="SUPFAM" id="SSF143744">
    <property type="entry name" value="GlcG-like"/>
    <property type="match status" value="1"/>
</dbReference>